<protein>
    <submittedName>
        <fullName evidence="1">Uncharacterized protein</fullName>
    </submittedName>
</protein>
<evidence type="ECO:0000313" key="1">
    <source>
        <dbReference type="EMBL" id="MBX66950.1"/>
    </source>
</evidence>
<reference evidence="1" key="1">
    <citation type="submission" date="2018-02" db="EMBL/GenBank/DDBJ databases">
        <title>Rhizophora mucronata_Transcriptome.</title>
        <authorList>
            <person name="Meera S.P."/>
            <person name="Sreeshan A."/>
            <person name="Augustine A."/>
        </authorList>
    </citation>
    <scope>NUCLEOTIDE SEQUENCE</scope>
    <source>
        <tissue evidence="1">Leaf</tissue>
    </source>
</reference>
<name>A0A2P2QIW3_RHIMU</name>
<dbReference type="EMBL" id="GGEC01086466">
    <property type="protein sequence ID" value="MBX66950.1"/>
    <property type="molecule type" value="Transcribed_RNA"/>
</dbReference>
<sequence>MTRTTKTLITFENVETPLLTRWAPYQRMRASEA</sequence>
<accession>A0A2P2QIW3</accession>
<dbReference type="AlphaFoldDB" id="A0A2P2QIW3"/>
<organism evidence="1">
    <name type="scientific">Rhizophora mucronata</name>
    <name type="common">Asiatic mangrove</name>
    <dbReference type="NCBI Taxonomy" id="61149"/>
    <lineage>
        <taxon>Eukaryota</taxon>
        <taxon>Viridiplantae</taxon>
        <taxon>Streptophyta</taxon>
        <taxon>Embryophyta</taxon>
        <taxon>Tracheophyta</taxon>
        <taxon>Spermatophyta</taxon>
        <taxon>Magnoliopsida</taxon>
        <taxon>eudicotyledons</taxon>
        <taxon>Gunneridae</taxon>
        <taxon>Pentapetalae</taxon>
        <taxon>rosids</taxon>
        <taxon>fabids</taxon>
        <taxon>Malpighiales</taxon>
        <taxon>Rhizophoraceae</taxon>
        <taxon>Rhizophora</taxon>
    </lineage>
</organism>
<proteinExistence type="predicted"/>